<name>C0CXW4_9FIRM</name>
<dbReference type="HOGENOM" id="CLU_3023814_0_0_9"/>
<comment type="caution">
    <text evidence="1">The sequence shown here is derived from an EMBL/GenBank/DDBJ whole genome shotgun (WGS) entry which is preliminary data.</text>
</comment>
<gene>
    <name evidence="1" type="ORF">CLOSTASPAR_01840</name>
</gene>
<organism evidence="1 2">
    <name type="scientific">[Clostridium] asparagiforme DSM 15981</name>
    <dbReference type="NCBI Taxonomy" id="518636"/>
    <lineage>
        <taxon>Bacteria</taxon>
        <taxon>Bacillati</taxon>
        <taxon>Bacillota</taxon>
        <taxon>Clostridia</taxon>
        <taxon>Lachnospirales</taxon>
        <taxon>Lachnospiraceae</taxon>
        <taxon>Enterocloster</taxon>
    </lineage>
</organism>
<dbReference type="AlphaFoldDB" id="C0CXW4"/>
<dbReference type="Proteomes" id="UP000004756">
    <property type="component" value="Unassembled WGS sequence"/>
</dbReference>
<evidence type="ECO:0000313" key="1">
    <source>
        <dbReference type="EMBL" id="EEG56075.1"/>
    </source>
</evidence>
<proteinExistence type="predicted"/>
<sequence>MGNLYFPLPETGFHGPHTDALLSVLGLQFTKFLESFKKIRLYFPRPQWYSITVYT</sequence>
<protein>
    <submittedName>
        <fullName evidence="1">Uncharacterized protein</fullName>
    </submittedName>
</protein>
<evidence type="ECO:0000313" key="2">
    <source>
        <dbReference type="Proteomes" id="UP000004756"/>
    </source>
</evidence>
<accession>C0CXW4</accession>
<reference evidence="1 2" key="1">
    <citation type="submission" date="2009-02" db="EMBL/GenBank/DDBJ databases">
        <title>Draft genome sequence of Clostridium asparagiforme (DSM 15981).</title>
        <authorList>
            <person name="Sudarsanam P."/>
            <person name="Ley R."/>
            <person name="Guruge J."/>
            <person name="Turnbaugh P.J."/>
            <person name="Mahowald M."/>
            <person name="Liep D."/>
            <person name="Gordon J."/>
        </authorList>
    </citation>
    <scope>NUCLEOTIDE SEQUENCE [LARGE SCALE GENOMIC DNA]</scope>
    <source>
        <strain evidence="1 2">DSM 15981</strain>
    </source>
</reference>
<keyword evidence="2" id="KW-1185">Reference proteome</keyword>
<dbReference type="EMBL" id="ACCJ01000097">
    <property type="protein sequence ID" value="EEG56075.1"/>
    <property type="molecule type" value="Genomic_DNA"/>
</dbReference>